<dbReference type="Proteomes" id="UP000182332">
    <property type="component" value="Unassembled WGS sequence"/>
</dbReference>
<dbReference type="InterPro" id="IPR019596">
    <property type="entry name" value="Phage_Mu_GpM_tail_tub"/>
</dbReference>
<reference evidence="1 2" key="1">
    <citation type="submission" date="2016-10" db="EMBL/GenBank/DDBJ databases">
        <authorList>
            <person name="de Groot N.N."/>
        </authorList>
    </citation>
    <scope>NUCLEOTIDE SEQUENCE [LARGE SCALE GENOMIC DNA]</scope>
    <source>
        <strain evidence="1 2">DSM 11363</strain>
    </source>
</reference>
<accession>A0A1I0H2M3</accession>
<gene>
    <name evidence="1" type="ORF">SAMN05216197_12481</name>
</gene>
<organism evidence="1 2">
    <name type="scientific">Pseudomonas graminis</name>
    <dbReference type="NCBI Taxonomy" id="158627"/>
    <lineage>
        <taxon>Bacteria</taxon>
        <taxon>Pseudomonadati</taxon>
        <taxon>Pseudomonadota</taxon>
        <taxon>Gammaproteobacteria</taxon>
        <taxon>Pseudomonadales</taxon>
        <taxon>Pseudomonadaceae</taxon>
        <taxon>Pseudomonas</taxon>
    </lineage>
</organism>
<dbReference type="AlphaFoldDB" id="A0A1I0H2M3"/>
<dbReference type="RefSeq" id="WP_074891334.1">
    <property type="nucleotide sequence ID" value="NZ_FOHW01000024.1"/>
</dbReference>
<dbReference type="EMBL" id="FOHW01000024">
    <property type="protein sequence ID" value="SET76942.1"/>
    <property type="molecule type" value="Genomic_DNA"/>
</dbReference>
<evidence type="ECO:0000313" key="1">
    <source>
        <dbReference type="EMBL" id="SET76942.1"/>
    </source>
</evidence>
<dbReference type="OrthoDB" id="8688567at2"/>
<protein>
    <submittedName>
        <fullName evidence="1">Phage tail tube protein</fullName>
    </submittedName>
</protein>
<proteinExistence type="predicted"/>
<sequence>MGQKVAGTCYVKVDGMQLTLKGGMEAPLSDKTRETVVPGYFKEEDVAPFIKVTAVHTPGFPLKKLVDGTNMTITGEFKNGKVYTLSGAYMVEQPTSNGEEGTIELQFDGIKGVWS</sequence>
<dbReference type="Pfam" id="PF10618">
    <property type="entry name" value="Tail_tube"/>
    <property type="match status" value="1"/>
</dbReference>
<name>A0A1I0H2M3_9PSED</name>
<evidence type="ECO:0000313" key="2">
    <source>
        <dbReference type="Proteomes" id="UP000182332"/>
    </source>
</evidence>